<dbReference type="InterPro" id="IPR055414">
    <property type="entry name" value="LRR_R13L4/SHOC2-like"/>
</dbReference>
<comment type="similarity">
    <text evidence="2">Belongs to the RLP family.</text>
</comment>
<keyword evidence="16" id="KW-1185">Reference proteome</keyword>
<dbReference type="AlphaFoldDB" id="A0A498JXC5"/>
<evidence type="ECO:0000256" key="3">
    <source>
        <dbReference type="ARBA" id="ARBA00022475"/>
    </source>
</evidence>
<dbReference type="Pfam" id="PF23598">
    <property type="entry name" value="LRR_14"/>
    <property type="match status" value="1"/>
</dbReference>
<dbReference type="Pfam" id="PF08263">
    <property type="entry name" value="LRRNT_2"/>
    <property type="match status" value="1"/>
</dbReference>
<dbReference type="PRINTS" id="PR00019">
    <property type="entry name" value="LEURICHRPT"/>
</dbReference>
<dbReference type="InterPro" id="IPR003591">
    <property type="entry name" value="Leu-rich_rpt_typical-subtyp"/>
</dbReference>
<dbReference type="InterPro" id="IPR032675">
    <property type="entry name" value="LRR_dom_sf"/>
</dbReference>
<keyword evidence="10" id="KW-0675">Receptor</keyword>
<evidence type="ECO:0000256" key="8">
    <source>
        <dbReference type="ARBA" id="ARBA00022989"/>
    </source>
</evidence>
<evidence type="ECO:0000259" key="14">
    <source>
        <dbReference type="Pfam" id="PF23598"/>
    </source>
</evidence>
<keyword evidence="6 12" id="KW-0732">Signal</keyword>
<evidence type="ECO:0000256" key="10">
    <source>
        <dbReference type="ARBA" id="ARBA00023170"/>
    </source>
</evidence>
<gene>
    <name evidence="15" type="ORF">DVH24_010928</name>
</gene>
<dbReference type="SMART" id="SM00369">
    <property type="entry name" value="LRR_TYP"/>
    <property type="match status" value="7"/>
</dbReference>
<evidence type="ECO:0000256" key="4">
    <source>
        <dbReference type="ARBA" id="ARBA00022614"/>
    </source>
</evidence>
<evidence type="ECO:0000256" key="5">
    <source>
        <dbReference type="ARBA" id="ARBA00022692"/>
    </source>
</evidence>
<dbReference type="SUPFAM" id="SSF52047">
    <property type="entry name" value="RNI-like"/>
    <property type="match status" value="1"/>
</dbReference>
<comment type="subcellular location">
    <subcellularLocation>
        <location evidence="1">Cell membrane</location>
        <topology evidence="1">Single-pass type I membrane protein</topology>
    </subcellularLocation>
</comment>
<evidence type="ECO:0000256" key="1">
    <source>
        <dbReference type="ARBA" id="ARBA00004251"/>
    </source>
</evidence>
<feature type="domain" description="Leucine-rich repeat-containing N-terminal plant-type" evidence="13">
    <location>
        <begin position="40"/>
        <end position="77"/>
    </location>
</feature>
<name>A0A498JXC5_MALDO</name>
<reference evidence="15 16" key="1">
    <citation type="submission" date="2018-10" db="EMBL/GenBank/DDBJ databases">
        <title>A high-quality apple genome assembly.</title>
        <authorList>
            <person name="Hu J."/>
        </authorList>
    </citation>
    <scope>NUCLEOTIDE SEQUENCE [LARGE SCALE GENOMIC DNA]</scope>
    <source>
        <strain evidence="16">cv. HFTH1</strain>
        <tissue evidence="15">Young leaf</tissue>
    </source>
</reference>
<keyword evidence="9" id="KW-0472">Membrane</keyword>
<dbReference type="FunFam" id="3.80.10.10:FF:000095">
    <property type="entry name" value="LRR receptor-like serine/threonine-protein kinase GSO1"/>
    <property type="match status" value="1"/>
</dbReference>
<dbReference type="FunFam" id="3.80.10.10:FF:000649">
    <property type="entry name" value="Leucine Rich Repeat family protein"/>
    <property type="match status" value="1"/>
</dbReference>
<comment type="caution">
    <text evidence="15">The sequence shown here is derived from an EMBL/GenBank/DDBJ whole genome shotgun (WGS) entry which is preliminary data.</text>
</comment>
<organism evidence="15 16">
    <name type="scientific">Malus domestica</name>
    <name type="common">Apple</name>
    <name type="synonym">Pyrus malus</name>
    <dbReference type="NCBI Taxonomy" id="3750"/>
    <lineage>
        <taxon>Eukaryota</taxon>
        <taxon>Viridiplantae</taxon>
        <taxon>Streptophyta</taxon>
        <taxon>Embryophyta</taxon>
        <taxon>Tracheophyta</taxon>
        <taxon>Spermatophyta</taxon>
        <taxon>Magnoliopsida</taxon>
        <taxon>eudicotyledons</taxon>
        <taxon>Gunneridae</taxon>
        <taxon>Pentapetalae</taxon>
        <taxon>rosids</taxon>
        <taxon>fabids</taxon>
        <taxon>Rosales</taxon>
        <taxon>Rosaceae</taxon>
        <taxon>Amygdaloideae</taxon>
        <taxon>Maleae</taxon>
        <taxon>Malus</taxon>
    </lineage>
</organism>
<feature type="chain" id="PRO_5019824330" evidence="12">
    <location>
        <begin position="26"/>
        <end position="784"/>
    </location>
</feature>
<dbReference type="GO" id="GO:0005886">
    <property type="term" value="C:plasma membrane"/>
    <property type="evidence" value="ECO:0007669"/>
    <property type="project" value="UniProtKB-SubCell"/>
</dbReference>
<sequence>MDTHYHLSIAHYFLLFLLASSYMQTRDELSSSVKKNLCIDEERQALLIFKQHLVDHSGRLSSWVGHDCCRWVGISCNNLTSHVVKMDLRNPYPPLIDVRNPDPVFPINEEWTKSAYVKSSLGGKINASLLSLKHLNYLDLSYNYFDSNQIPKFFGELKSLQYLNLSHASFGGEIPLSLGNLSSLNFLDLSSNFDLSSRSLNWLSRLSSMKYLDLGGINLSGTGVNWVYDVNMLPSLSELRLPLCFQIESSPVLSLQSINLTSLLILDLSDNMFTSAFPSWLFNLTSLITLDISINNFNGPFPSEFANFKYLEHLDLSETGLKGRIPKVIGNLCKLKFLSLSDNKFDGGIEEFWRSFSNCPNNSLESLDLSNCELKSQLPDSLGVLKCLQSLNLMGNNLWGSIPDFMGNFSSLKILDLSDNNMTGSIPQSLGQLSQLVSLHLAGNSWEGNLTEAHFINLTRLQDFQLGCQVGNIDRPMSLIFDVAYDWVPPFQLHRIVITNCWVGHGFWIWLQSQTELVDIFLNGNGISDSIPKEWLLMISSQLIFLDLSNNQFHGNLPSHLKFPSLKYIDLSRNQLEGLIPHWWSTTISVFNLGSNLFSGSIPSNIGLMMPNLGTLTLYENNLSGTIPPSVWNMQQLLVLSLRRNQFSGELPCALSVESKLVFLDVGLNNLSGNIPSSLGVLSSLKLLKLNNNNIGGEIPDSLQNCSSLMSIDLGDNKLSGNIPLWIGGSHVPMLSRLLLRSNYFSGHISQQLCNLRHLHILDLSYNNLSVATYVFKKRNSVVQ</sequence>
<evidence type="ECO:0000256" key="2">
    <source>
        <dbReference type="ARBA" id="ARBA00009592"/>
    </source>
</evidence>
<dbReference type="PANTHER" id="PTHR48063:SF90">
    <property type="entry name" value="OS11G0565920 PROTEIN"/>
    <property type="match status" value="1"/>
</dbReference>
<dbReference type="Proteomes" id="UP000290289">
    <property type="component" value="Chromosome 5"/>
</dbReference>
<evidence type="ECO:0000313" key="15">
    <source>
        <dbReference type="EMBL" id="RXH98603.1"/>
    </source>
</evidence>
<keyword evidence="3" id="KW-1003">Cell membrane</keyword>
<dbReference type="PANTHER" id="PTHR48063">
    <property type="entry name" value="LRR RECEPTOR-LIKE KINASE"/>
    <property type="match status" value="1"/>
</dbReference>
<dbReference type="InterPro" id="IPR001611">
    <property type="entry name" value="Leu-rich_rpt"/>
</dbReference>
<keyword evidence="7" id="KW-0677">Repeat</keyword>
<keyword evidence="11" id="KW-0325">Glycoprotein</keyword>
<dbReference type="Gene3D" id="3.80.10.10">
    <property type="entry name" value="Ribonuclease Inhibitor"/>
    <property type="match status" value="4"/>
</dbReference>
<dbReference type="FunFam" id="3.80.10.10:FF:000041">
    <property type="entry name" value="LRR receptor-like serine/threonine-protein kinase ERECTA"/>
    <property type="match status" value="1"/>
</dbReference>
<evidence type="ECO:0000256" key="6">
    <source>
        <dbReference type="ARBA" id="ARBA00022729"/>
    </source>
</evidence>
<dbReference type="Pfam" id="PF00560">
    <property type="entry name" value="LRR_1"/>
    <property type="match status" value="9"/>
</dbReference>
<keyword evidence="5" id="KW-0812">Transmembrane</keyword>
<evidence type="ECO:0000256" key="7">
    <source>
        <dbReference type="ARBA" id="ARBA00022737"/>
    </source>
</evidence>
<evidence type="ECO:0000256" key="12">
    <source>
        <dbReference type="SAM" id="SignalP"/>
    </source>
</evidence>
<feature type="domain" description="Disease resistance R13L4/SHOC-2-like LRR" evidence="14">
    <location>
        <begin position="328"/>
        <end position="518"/>
    </location>
</feature>
<dbReference type="EMBL" id="RDQH01000331">
    <property type="protein sequence ID" value="RXH98603.1"/>
    <property type="molecule type" value="Genomic_DNA"/>
</dbReference>
<accession>A0A498JXC5</accession>
<keyword evidence="4" id="KW-0433">Leucine-rich repeat</keyword>
<protein>
    <submittedName>
        <fullName evidence="15">Uncharacterized protein</fullName>
    </submittedName>
</protein>
<dbReference type="InterPro" id="IPR046956">
    <property type="entry name" value="RLP23-like"/>
</dbReference>
<evidence type="ECO:0000256" key="9">
    <source>
        <dbReference type="ARBA" id="ARBA00023136"/>
    </source>
</evidence>
<dbReference type="InterPro" id="IPR013210">
    <property type="entry name" value="LRR_N_plant-typ"/>
</dbReference>
<evidence type="ECO:0000259" key="13">
    <source>
        <dbReference type="Pfam" id="PF08263"/>
    </source>
</evidence>
<evidence type="ECO:0000313" key="16">
    <source>
        <dbReference type="Proteomes" id="UP000290289"/>
    </source>
</evidence>
<feature type="signal peptide" evidence="12">
    <location>
        <begin position="1"/>
        <end position="25"/>
    </location>
</feature>
<dbReference type="SUPFAM" id="SSF52058">
    <property type="entry name" value="L domain-like"/>
    <property type="match status" value="2"/>
</dbReference>
<proteinExistence type="inferred from homology"/>
<keyword evidence="8" id="KW-1133">Transmembrane helix</keyword>
<evidence type="ECO:0000256" key="11">
    <source>
        <dbReference type="ARBA" id="ARBA00023180"/>
    </source>
</evidence>